<name>A0AAV1RFW7_9ROSI</name>
<dbReference type="EMBL" id="CAWUPB010000950">
    <property type="protein sequence ID" value="CAK7334097.1"/>
    <property type="molecule type" value="Genomic_DNA"/>
</dbReference>
<reference evidence="1 2" key="1">
    <citation type="submission" date="2024-01" db="EMBL/GenBank/DDBJ databases">
        <authorList>
            <person name="Waweru B."/>
        </authorList>
    </citation>
    <scope>NUCLEOTIDE SEQUENCE [LARGE SCALE GENOMIC DNA]</scope>
</reference>
<gene>
    <name evidence="1" type="ORF">DCAF_LOCUS9745</name>
</gene>
<dbReference type="AlphaFoldDB" id="A0AAV1RFW7"/>
<comment type="caution">
    <text evidence="1">The sequence shown here is derived from an EMBL/GenBank/DDBJ whole genome shotgun (WGS) entry which is preliminary data.</text>
</comment>
<protein>
    <submittedName>
        <fullName evidence="1">Uncharacterized protein</fullName>
    </submittedName>
</protein>
<organism evidence="1 2">
    <name type="scientific">Dovyalis caffra</name>
    <dbReference type="NCBI Taxonomy" id="77055"/>
    <lineage>
        <taxon>Eukaryota</taxon>
        <taxon>Viridiplantae</taxon>
        <taxon>Streptophyta</taxon>
        <taxon>Embryophyta</taxon>
        <taxon>Tracheophyta</taxon>
        <taxon>Spermatophyta</taxon>
        <taxon>Magnoliopsida</taxon>
        <taxon>eudicotyledons</taxon>
        <taxon>Gunneridae</taxon>
        <taxon>Pentapetalae</taxon>
        <taxon>rosids</taxon>
        <taxon>fabids</taxon>
        <taxon>Malpighiales</taxon>
        <taxon>Salicaceae</taxon>
        <taxon>Flacourtieae</taxon>
        <taxon>Dovyalis</taxon>
    </lineage>
</organism>
<evidence type="ECO:0000313" key="2">
    <source>
        <dbReference type="Proteomes" id="UP001314170"/>
    </source>
</evidence>
<proteinExistence type="predicted"/>
<dbReference type="Proteomes" id="UP001314170">
    <property type="component" value="Unassembled WGS sequence"/>
</dbReference>
<keyword evidence="2" id="KW-1185">Reference proteome</keyword>
<sequence length="57" mass="5925">MEGHGASLGCIGSCGEHGPASDFLSESRTGKQTTVAILGLIYPAQRAMIQCLSCQLE</sequence>
<evidence type="ECO:0000313" key="1">
    <source>
        <dbReference type="EMBL" id="CAK7334097.1"/>
    </source>
</evidence>
<accession>A0AAV1RFW7</accession>